<organism evidence="6 7">
    <name type="scientific">Sphingomonas daechungensis</name>
    <dbReference type="NCBI Taxonomy" id="1176646"/>
    <lineage>
        <taxon>Bacteria</taxon>
        <taxon>Pseudomonadati</taxon>
        <taxon>Pseudomonadota</taxon>
        <taxon>Alphaproteobacteria</taxon>
        <taxon>Sphingomonadales</taxon>
        <taxon>Sphingomonadaceae</taxon>
        <taxon>Sphingomonas</taxon>
    </lineage>
</organism>
<dbReference type="PROSITE" id="PS51296">
    <property type="entry name" value="RIESKE"/>
    <property type="match status" value="1"/>
</dbReference>
<dbReference type="Proteomes" id="UP000516134">
    <property type="component" value="Chromosome"/>
</dbReference>
<evidence type="ECO:0000259" key="5">
    <source>
        <dbReference type="PROSITE" id="PS51296"/>
    </source>
</evidence>
<name>A0ABX6SYJ9_9SPHN</name>
<dbReference type="PANTHER" id="PTHR21496:SF23">
    <property type="entry name" value="3-PHENYLPROPIONATE_CINNAMIC ACID DIOXYGENASE FERREDOXIN SUBUNIT"/>
    <property type="match status" value="1"/>
</dbReference>
<keyword evidence="4" id="KW-0411">Iron-sulfur</keyword>
<evidence type="ECO:0000256" key="1">
    <source>
        <dbReference type="ARBA" id="ARBA00022714"/>
    </source>
</evidence>
<sequence length="102" mass="11002">MAFERVASLSEIPESGSKAFDVRGTPVLIARAPMGIYAVGAICSHQYTPLEGGKLKACFIFCPLHGVRFDLRDGKPAGTLTDQPIPTWPVMLQDEDVLVDLG</sequence>
<dbReference type="PANTHER" id="PTHR21496">
    <property type="entry name" value="FERREDOXIN-RELATED"/>
    <property type="match status" value="1"/>
</dbReference>
<dbReference type="RefSeq" id="WP_187713967.1">
    <property type="nucleotide sequence ID" value="NZ_BAABJC010000001.1"/>
</dbReference>
<evidence type="ECO:0000313" key="6">
    <source>
        <dbReference type="EMBL" id="QNP42535.1"/>
    </source>
</evidence>
<proteinExistence type="predicted"/>
<evidence type="ECO:0000256" key="4">
    <source>
        <dbReference type="ARBA" id="ARBA00023014"/>
    </source>
</evidence>
<dbReference type="Pfam" id="PF00355">
    <property type="entry name" value="Rieske"/>
    <property type="match status" value="1"/>
</dbReference>
<dbReference type="InterPro" id="IPR017941">
    <property type="entry name" value="Rieske_2Fe-2S"/>
</dbReference>
<accession>A0ABX6SYJ9</accession>
<dbReference type="SUPFAM" id="SSF50022">
    <property type="entry name" value="ISP domain"/>
    <property type="match status" value="1"/>
</dbReference>
<protein>
    <submittedName>
        <fullName evidence="6">Rieske 2Fe-2S domain-containing protein</fullName>
    </submittedName>
</protein>
<dbReference type="EMBL" id="CP060780">
    <property type="protein sequence ID" value="QNP42535.1"/>
    <property type="molecule type" value="Genomic_DNA"/>
</dbReference>
<gene>
    <name evidence="6" type="ORF">H9L15_09890</name>
</gene>
<feature type="domain" description="Rieske" evidence="5">
    <location>
        <begin position="4"/>
        <end position="99"/>
    </location>
</feature>
<reference evidence="6 7" key="1">
    <citation type="submission" date="2020-08" db="EMBL/GenBank/DDBJ databases">
        <title>Genome sequence of Sphingomonas daechungensis KACC 18115T.</title>
        <authorList>
            <person name="Hyun D.-W."/>
            <person name="Bae J.-W."/>
        </authorList>
    </citation>
    <scope>NUCLEOTIDE SEQUENCE [LARGE SCALE GENOMIC DNA]</scope>
    <source>
        <strain evidence="6 7">KACC 18115</strain>
    </source>
</reference>
<evidence type="ECO:0000256" key="3">
    <source>
        <dbReference type="ARBA" id="ARBA00023004"/>
    </source>
</evidence>
<keyword evidence="3" id="KW-0408">Iron</keyword>
<dbReference type="InterPro" id="IPR036922">
    <property type="entry name" value="Rieske_2Fe-2S_sf"/>
</dbReference>
<evidence type="ECO:0000256" key="2">
    <source>
        <dbReference type="ARBA" id="ARBA00022723"/>
    </source>
</evidence>
<keyword evidence="1" id="KW-0001">2Fe-2S</keyword>
<evidence type="ECO:0000313" key="7">
    <source>
        <dbReference type="Proteomes" id="UP000516134"/>
    </source>
</evidence>
<dbReference type="Gene3D" id="2.102.10.10">
    <property type="entry name" value="Rieske [2Fe-2S] iron-sulphur domain"/>
    <property type="match status" value="1"/>
</dbReference>
<keyword evidence="2" id="KW-0479">Metal-binding</keyword>
<keyword evidence="7" id="KW-1185">Reference proteome</keyword>